<reference evidence="4" key="1">
    <citation type="submission" date="2021-09" db="EMBL/GenBank/DDBJ databases">
        <authorList>
            <consortium name="AG Swart"/>
            <person name="Singh M."/>
            <person name="Singh A."/>
            <person name="Seah K."/>
            <person name="Emmerich C."/>
        </authorList>
    </citation>
    <scope>NUCLEOTIDE SEQUENCE</scope>
    <source>
        <strain evidence="4">ATCC30299</strain>
    </source>
</reference>
<dbReference type="InterPro" id="IPR006629">
    <property type="entry name" value="LITAF"/>
</dbReference>
<protein>
    <recommendedName>
        <fullName evidence="3">LITAF domain-containing protein</fullName>
    </recommendedName>
</protein>
<dbReference type="SMART" id="SM00714">
    <property type="entry name" value="LITAF"/>
    <property type="match status" value="1"/>
</dbReference>
<feature type="transmembrane region" description="Helical" evidence="2">
    <location>
        <begin position="208"/>
        <end position="228"/>
    </location>
</feature>
<feature type="region of interest" description="Disordered" evidence="1">
    <location>
        <begin position="1"/>
        <end position="68"/>
    </location>
</feature>
<evidence type="ECO:0000313" key="5">
    <source>
        <dbReference type="Proteomes" id="UP001162131"/>
    </source>
</evidence>
<proteinExistence type="predicted"/>
<dbReference type="Pfam" id="PF10601">
    <property type="entry name" value="zf-LITAF-like"/>
    <property type="match status" value="1"/>
</dbReference>
<gene>
    <name evidence="4" type="ORF">BSTOLATCC_MIC14443</name>
</gene>
<evidence type="ECO:0000256" key="2">
    <source>
        <dbReference type="SAM" id="Phobius"/>
    </source>
</evidence>
<feature type="compositionally biased region" description="Polar residues" evidence="1">
    <location>
        <begin position="48"/>
        <end position="68"/>
    </location>
</feature>
<organism evidence="4 5">
    <name type="scientific">Blepharisma stoltei</name>
    <dbReference type="NCBI Taxonomy" id="1481888"/>
    <lineage>
        <taxon>Eukaryota</taxon>
        <taxon>Sar</taxon>
        <taxon>Alveolata</taxon>
        <taxon>Ciliophora</taxon>
        <taxon>Postciliodesmatophora</taxon>
        <taxon>Heterotrichea</taxon>
        <taxon>Heterotrichida</taxon>
        <taxon>Blepharismidae</taxon>
        <taxon>Blepharisma</taxon>
    </lineage>
</organism>
<evidence type="ECO:0000256" key="1">
    <source>
        <dbReference type="SAM" id="MobiDB-lite"/>
    </source>
</evidence>
<accession>A0AAU9INU8</accession>
<feature type="domain" description="LITAF" evidence="3">
    <location>
        <begin position="167"/>
        <end position="248"/>
    </location>
</feature>
<keyword evidence="2" id="KW-1133">Transmembrane helix</keyword>
<evidence type="ECO:0000259" key="3">
    <source>
        <dbReference type="PROSITE" id="PS51837"/>
    </source>
</evidence>
<feature type="compositionally biased region" description="Polar residues" evidence="1">
    <location>
        <begin position="17"/>
        <end position="37"/>
    </location>
</feature>
<comment type="caution">
    <text evidence="4">The sequence shown here is derived from an EMBL/GenBank/DDBJ whole genome shotgun (WGS) entry which is preliminary data.</text>
</comment>
<evidence type="ECO:0000313" key="4">
    <source>
        <dbReference type="EMBL" id="CAG9315693.1"/>
    </source>
</evidence>
<dbReference type="EMBL" id="CAJZBQ010000014">
    <property type="protein sequence ID" value="CAG9315693.1"/>
    <property type="molecule type" value="Genomic_DNA"/>
</dbReference>
<sequence>MDRKEKIQDSPSENRLHSLFSNVGSPDMPNTKNNSRFFESPSIPGDKTLQSPSMRTNLQDTRDTNSSTLRSTVIRKTISPRRTLLKNPFVLGSAVNEINQTTKTTLTNRLQEKLKQLEEELQVGRKSEISIPSKIGGSFIEKTEEVPKTQSLGAPVPIPWNNSFGESRFATAIEDEDEHSDVPTLKWCAFCKGEVMTDICYTNSAKTFWSAVGIFLVGGVFGCFMLPYMTNQCKNMRMVCHNCKRNLS</sequence>
<keyword evidence="2" id="KW-0472">Membrane</keyword>
<feature type="compositionally biased region" description="Basic and acidic residues" evidence="1">
    <location>
        <begin position="1"/>
        <end position="16"/>
    </location>
</feature>
<keyword evidence="2" id="KW-0812">Transmembrane</keyword>
<dbReference type="PROSITE" id="PS51837">
    <property type="entry name" value="LITAF"/>
    <property type="match status" value="1"/>
</dbReference>
<dbReference type="Proteomes" id="UP001162131">
    <property type="component" value="Unassembled WGS sequence"/>
</dbReference>
<dbReference type="AlphaFoldDB" id="A0AAU9INU8"/>
<name>A0AAU9INU8_9CILI</name>
<keyword evidence="5" id="KW-1185">Reference proteome</keyword>